<dbReference type="Proteomes" id="UP000198864">
    <property type="component" value="Unassembled WGS sequence"/>
</dbReference>
<keyword evidence="1" id="KW-0812">Transmembrane</keyword>
<evidence type="ECO:0000313" key="3">
    <source>
        <dbReference type="Proteomes" id="UP000198864"/>
    </source>
</evidence>
<accession>A0A1C4U7I0</accession>
<reference evidence="2 3" key="1">
    <citation type="submission" date="2016-06" db="EMBL/GenBank/DDBJ databases">
        <authorList>
            <person name="Kjaerup R.B."/>
            <person name="Dalgaard T.S."/>
            <person name="Juul-Madsen H.R."/>
        </authorList>
    </citation>
    <scope>NUCLEOTIDE SEQUENCE [LARGE SCALE GENOMIC DNA]</scope>
    <source>
        <strain evidence="2 3">DSM 44871</strain>
    </source>
</reference>
<dbReference type="RefSeq" id="WP_091394159.1">
    <property type="nucleotide sequence ID" value="NZ_FMCR01000001.1"/>
</dbReference>
<feature type="transmembrane region" description="Helical" evidence="1">
    <location>
        <begin position="83"/>
        <end position="100"/>
    </location>
</feature>
<organism evidence="2 3">
    <name type="scientific">Micromonospora saelicesensis</name>
    <dbReference type="NCBI Taxonomy" id="285676"/>
    <lineage>
        <taxon>Bacteria</taxon>
        <taxon>Bacillati</taxon>
        <taxon>Actinomycetota</taxon>
        <taxon>Actinomycetes</taxon>
        <taxon>Micromonosporales</taxon>
        <taxon>Micromonosporaceae</taxon>
        <taxon>Micromonospora</taxon>
    </lineage>
</organism>
<keyword evidence="1" id="KW-1133">Transmembrane helix</keyword>
<feature type="transmembrane region" description="Helical" evidence="1">
    <location>
        <begin position="167"/>
        <end position="190"/>
    </location>
</feature>
<protein>
    <submittedName>
        <fullName evidence="2">Uncharacterized protein</fullName>
    </submittedName>
</protein>
<dbReference type="EMBL" id="FMCR01000001">
    <property type="protein sequence ID" value="SCE67670.1"/>
    <property type="molecule type" value="Genomic_DNA"/>
</dbReference>
<dbReference type="AlphaFoldDB" id="A0A1C4U7I0"/>
<gene>
    <name evidence="2" type="ORF">GA0070561_0781</name>
</gene>
<sequence length="204" mass="21397">MRWLQLHLRSRRVPLALTTATSLIALTWALSLAYTDSTTISARTASLVIMLAVVAVGTTLSGADDALDHTMAVNWPVRRAGHLLLGAAAITALLSLSMITDTRYEPFALMLRNTAGLLGLTALGATVLGAALAWIAPLTWTLIAVLPMMGPSQDLKMQLAGWLIQPAGNTAATACAAVLAVTGLLAYALWGCPVRPVSETAPDR</sequence>
<feature type="transmembrane region" description="Helical" evidence="1">
    <location>
        <begin position="120"/>
        <end position="146"/>
    </location>
</feature>
<name>A0A1C4U7I0_9ACTN</name>
<proteinExistence type="predicted"/>
<dbReference type="STRING" id="285676.GA0070561_0781"/>
<keyword evidence="1" id="KW-0472">Membrane</keyword>
<feature type="transmembrane region" description="Helical" evidence="1">
    <location>
        <begin position="45"/>
        <end position="63"/>
    </location>
</feature>
<evidence type="ECO:0000256" key="1">
    <source>
        <dbReference type="SAM" id="Phobius"/>
    </source>
</evidence>
<evidence type="ECO:0000313" key="2">
    <source>
        <dbReference type="EMBL" id="SCE67670.1"/>
    </source>
</evidence>